<keyword evidence="1" id="KW-1133">Transmembrane helix</keyword>
<sequence length="134" mass="15321">MNKYVRLVISLVLIAGVGYGAHWAILYVFDLQKFWAQTDYTLSSLYLFGVFASLAVGVLLYLTDFAMPKYLSFVFLGCVLIKSVGSYLFIQAGLNTFENDFLELNFLVTFFIFLLYDVFVAYRLVNQEVKGVEK</sequence>
<evidence type="ECO:0000313" key="3">
    <source>
        <dbReference type="Proteomes" id="UP001597545"/>
    </source>
</evidence>
<evidence type="ECO:0000313" key="2">
    <source>
        <dbReference type="EMBL" id="MFD2548257.1"/>
    </source>
</evidence>
<dbReference type="Proteomes" id="UP001597545">
    <property type="component" value="Unassembled WGS sequence"/>
</dbReference>
<keyword evidence="1" id="KW-0472">Membrane</keyword>
<protein>
    <recommendedName>
        <fullName evidence="4">DUF4345 domain-containing protein</fullName>
    </recommendedName>
</protein>
<name>A0ABW5KHJ1_9SPHI</name>
<reference evidence="3" key="1">
    <citation type="journal article" date="2019" name="Int. J. Syst. Evol. Microbiol.">
        <title>The Global Catalogue of Microorganisms (GCM) 10K type strain sequencing project: providing services to taxonomists for standard genome sequencing and annotation.</title>
        <authorList>
            <consortium name="The Broad Institute Genomics Platform"/>
            <consortium name="The Broad Institute Genome Sequencing Center for Infectious Disease"/>
            <person name="Wu L."/>
            <person name="Ma J."/>
        </authorList>
    </citation>
    <scope>NUCLEOTIDE SEQUENCE [LARGE SCALE GENOMIC DNA]</scope>
    <source>
        <strain evidence="3">KCTC 42662</strain>
    </source>
</reference>
<dbReference type="EMBL" id="JBHULR010000004">
    <property type="protein sequence ID" value="MFD2548257.1"/>
    <property type="molecule type" value="Genomic_DNA"/>
</dbReference>
<feature type="transmembrane region" description="Helical" evidence="1">
    <location>
        <begin position="7"/>
        <end position="25"/>
    </location>
</feature>
<keyword evidence="3" id="KW-1185">Reference proteome</keyword>
<feature type="transmembrane region" description="Helical" evidence="1">
    <location>
        <begin position="45"/>
        <end position="63"/>
    </location>
</feature>
<comment type="caution">
    <text evidence="2">The sequence shown here is derived from an EMBL/GenBank/DDBJ whole genome shotgun (WGS) entry which is preliminary data.</text>
</comment>
<organism evidence="2 3">
    <name type="scientific">Sphingobacterium suaedae</name>
    <dbReference type="NCBI Taxonomy" id="1686402"/>
    <lineage>
        <taxon>Bacteria</taxon>
        <taxon>Pseudomonadati</taxon>
        <taxon>Bacteroidota</taxon>
        <taxon>Sphingobacteriia</taxon>
        <taxon>Sphingobacteriales</taxon>
        <taxon>Sphingobacteriaceae</taxon>
        <taxon>Sphingobacterium</taxon>
    </lineage>
</organism>
<accession>A0ABW5KHJ1</accession>
<evidence type="ECO:0008006" key="4">
    <source>
        <dbReference type="Google" id="ProtNLM"/>
    </source>
</evidence>
<feature type="transmembrane region" description="Helical" evidence="1">
    <location>
        <begin position="106"/>
        <end position="125"/>
    </location>
</feature>
<proteinExistence type="predicted"/>
<dbReference type="RefSeq" id="WP_380903837.1">
    <property type="nucleotide sequence ID" value="NZ_JBHUEG010000001.1"/>
</dbReference>
<gene>
    <name evidence="2" type="ORF">ACFSR5_11450</name>
</gene>
<evidence type="ECO:0000256" key="1">
    <source>
        <dbReference type="SAM" id="Phobius"/>
    </source>
</evidence>
<feature type="transmembrane region" description="Helical" evidence="1">
    <location>
        <begin position="70"/>
        <end position="94"/>
    </location>
</feature>
<keyword evidence="1" id="KW-0812">Transmembrane</keyword>